<geneLocation type="plasmid" evidence="1">
    <name>pQBR57</name>
</geneLocation>
<gene>
    <name evidence="1" type="ORF">PQBR57_0403</name>
</gene>
<proteinExistence type="predicted"/>
<dbReference type="InterPro" id="IPR009813">
    <property type="entry name" value="Uncharacterised_YebG"/>
</dbReference>
<name>A0A0G4E546_PSEFS</name>
<keyword evidence="1" id="KW-0614">Plasmid</keyword>
<evidence type="ECO:0000313" key="1">
    <source>
        <dbReference type="EMBL" id="CEK42356.1"/>
    </source>
</evidence>
<dbReference type="Gene3D" id="1.10.10.710">
    <property type="entry name" value="PSPTO_1197 like"/>
    <property type="match status" value="1"/>
</dbReference>
<protein>
    <submittedName>
        <fullName evidence="1">YebG, DNA damage-inducible gene in SOS regulon, expressed in stationary phase</fullName>
    </submittedName>
</protein>
<dbReference type="InterPro" id="IPR038627">
    <property type="entry name" value="YebG-like_sf"/>
</dbReference>
<organism evidence="1">
    <name type="scientific">Pseudomonas fluorescens (strain SBW25)</name>
    <dbReference type="NCBI Taxonomy" id="216595"/>
    <lineage>
        <taxon>Bacteria</taxon>
        <taxon>Pseudomonadati</taxon>
        <taxon>Pseudomonadota</taxon>
        <taxon>Gammaproteobacteria</taxon>
        <taxon>Pseudomonadales</taxon>
        <taxon>Pseudomonadaceae</taxon>
        <taxon>Pseudomonas</taxon>
    </lineage>
</organism>
<accession>A0A0G4E546</accession>
<dbReference type="EMBL" id="LN713926">
    <property type="protein sequence ID" value="CEK42356.1"/>
    <property type="molecule type" value="Genomic_DNA"/>
</dbReference>
<reference evidence="1" key="2">
    <citation type="submission" date="2015-06" db="EMBL/GenBank/DDBJ databases">
        <title>Environmentally co-occuring mercury resistance plasmids are genetically and phenotypically diverse and confer variable context-dependent fitness effects.</title>
        <authorList>
            <person name="Hall J.P.J."/>
            <person name="Harrison E."/>
            <person name="Lilley A.K."/>
            <person name="Paterson S."/>
            <person name="Spiers A.J."/>
            <person name="Brockhurst M.A."/>
        </authorList>
    </citation>
    <scope>NUCLEOTIDE SEQUENCE [LARGE SCALE GENOMIC DNA]</scope>
    <source>
        <strain evidence="1">SBW25</strain>
        <plasmid evidence="1">pQBR57</plasmid>
    </source>
</reference>
<reference evidence="1" key="1">
    <citation type="submission" date="2014-12" db="EMBL/GenBank/DDBJ databases">
        <authorList>
            <person name="Hall J."/>
        </authorList>
    </citation>
    <scope>NUCLEOTIDE SEQUENCE [LARGE SCALE GENOMIC DNA]</scope>
    <source>
        <strain evidence="1">SBW25</strain>
        <plasmid evidence="1">pQBR57</plasmid>
    </source>
</reference>
<sequence length="98" mass="10826">MAVEQVFRSSYDRSQIFMTKAEAEAHDRKLEVAENLSTLFRHVLPNMTEEDAETLGIFVADRRVVLSAALKKNPADILELLKPQDAAASTVVPLAQAS</sequence>
<dbReference type="AlphaFoldDB" id="A0A0G4E546"/>
<dbReference type="Pfam" id="PF07130">
    <property type="entry name" value="YebG"/>
    <property type="match status" value="1"/>
</dbReference>
<dbReference type="RefSeq" id="WP_192963511.1">
    <property type="nucleotide sequence ID" value="NZ_LN713926.1"/>
</dbReference>